<dbReference type="PANTHER" id="PTHR33434">
    <property type="entry name" value="DEGV DOMAIN-CONTAINING PROTEIN DR_1986-RELATED"/>
    <property type="match status" value="1"/>
</dbReference>
<evidence type="ECO:0000256" key="1">
    <source>
        <dbReference type="ARBA" id="ARBA00023121"/>
    </source>
</evidence>
<proteinExistence type="predicted"/>
<name>A0ABT7JJY6_9DEIO</name>
<keyword evidence="1" id="KW-0446">Lipid-binding</keyword>
<keyword evidence="3" id="KW-1185">Reference proteome</keyword>
<dbReference type="Pfam" id="PF02645">
    <property type="entry name" value="DegV"/>
    <property type="match status" value="1"/>
</dbReference>
<dbReference type="InterPro" id="IPR003797">
    <property type="entry name" value="DegV"/>
</dbReference>
<dbReference type="InterPro" id="IPR050270">
    <property type="entry name" value="DegV_domain_contain"/>
</dbReference>
<dbReference type="Gene3D" id="3.40.50.10170">
    <property type="match status" value="1"/>
</dbReference>
<dbReference type="PROSITE" id="PS51482">
    <property type="entry name" value="DEGV"/>
    <property type="match status" value="1"/>
</dbReference>
<dbReference type="EMBL" id="JASNGB010000189">
    <property type="protein sequence ID" value="MDL2345369.1"/>
    <property type="molecule type" value="Genomic_DNA"/>
</dbReference>
<reference evidence="2 3" key="1">
    <citation type="submission" date="2023-05" db="EMBL/GenBank/DDBJ databases">
        <authorList>
            <person name="Gao F."/>
        </authorList>
    </citation>
    <scope>NUCLEOTIDE SEQUENCE [LARGE SCALE GENOMIC DNA]</scope>
    <source>
        <strain evidence="2 3">MIMF12</strain>
    </source>
</reference>
<dbReference type="PANTHER" id="PTHR33434:SF2">
    <property type="entry name" value="FATTY ACID-BINDING PROTEIN TM_1468"/>
    <property type="match status" value="1"/>
</dbReference>
<evidence type="ECO:0000313" key="2">
    <source>
        <dbReference type="EMBL" id="MDL2345369.1"/>
    </source>
</evidence>
<dbReference type="SUPFAM" id="SSF82549">
    <property type="entry name" value="DAK1/DegV-like"/>
    <property type="match status" value="1"/>
</dbReference>
<dbReference type="Proteomes" id="UP001302059">
    <property type="component" value="Unassembled WGS sequence"/>
</dbReference>
<gene>
    <name evidence="2" type="ORF">QOL99_14600</name>
</gene>
<dbReference type="Gene3D" id="3.30.1180.10">
    <property type="match status" value="1"/>
</dbReference>
<dbReference type="NCBIfam" id="TIGR00762">
    <property type="entry name" value="DegV"/>
    <property type="match status" value="1"/>
</dbReference>
<evidence type="ECO:0000313" key="3">
    <source>
        <dbReference type="Proteomes" id="UP001302059"/>
    </source>
</evidence>
<accession>A0ABT7JJY6</accession>
<protein>
    <submittedName>
        <fullName evidence="2">DegV family protein</fullName>
    </submittedName>
</protein>
<dbReference type="InterPro" id="IPR043168">
    <property type="entry name" value="DegV_C"/>
</dbReference>
<comment type="caution">
    <text evidence="2">The sequence shown here is derived from an EMBL/GenBank/DDBJ whole genome shotgun (WGS) entry which is preliminary data.</text>
</comment>
<organism evidence="2 3">
    <name type="scientific">Deinococcus rhizophilus</name>
    <dbReference type="NCBI Taxonomy" id="3049544"/>
    <lineage>
        <taxon>Bacteria</taxon>
        <taxon>Thermotogati</taxon>
        <taxon>Deinococcota</taxon>
        <taxon>Deinococci</taxon>
        <taxon>Deinococcales</taxon>
        <taxon>Deinococcaceae</taxon>
        <taxon>Deinococcus</taxon>
    </lineage>
</organism>
<sequence>MTIAIVTDSTSDLSPQLCEQYGIWSVPLYVHFDGQMYKDGLEITPADLFAGVRAGKKTPSTSQPSPAEFAAVYEDALKMADEVLSIHISGQLSGTVGSARLAAQDFGGRVTVMDSRSATLGLGMQAIRAAQRAAEGRSMAEIVGELERVAQKTDIRFTVDTLGFLRANGRIGGGAALLGGLLNIKPILTVRSGRVEAAGRVRGSKKVVQDLVDHIRKYAEANGGARVTFLSTLGGEATLAEIRAGVSGVAYEDLGDHYIGAVIATHVGPGTVGTALEPLTA</sequence>
<dbReference type="RefSeq" id="WP_285524891.1">
    <property type="nucleotide sequence ID" value="NZ_JASNGB010000189.1"/>
</dbReference>